<accession>C4IYG3</accession>
<dbReference type="EMBL" id="BT083610">
    <property type="protein sequence ID" value="ACR33963.1"/>
    <property type="molecule type" value="mRNA"/>
</dbReference>
<dbReference type="AlphaFoldDB" id="C4IYG3"/>
<reference evidence="1" key="2">
    <citation type="submission" date="2012-06" db="EMBL/GenBank/DDBJ databases">
        <authorList>
            <person name="Yu Y."/>
            <person name="Currie J."/>
            <person name="Lomeli R."/>
            <person name="Angelova A."/>
            <person name="Collura K."/>
            <person name="Wissotski M."/>
            <person name="Campos D."/>
            <person name="Kudrna D."/>
            <person name="Golser W."/>
            <person name="Ashely E."/>
            <person name="Descour A."/>
            <person name="Fernandes J."/>
            <person name="Soderlund C."/>
            <person name="Walbot V."/>
        </authorList>
    </citation>
    <scope>NUCLEOTIDE SEQUENCE</scope>
    <source>
        <strain evidence="1">B73</strain>
    </source>
</reference>
<reference evidence="1" key="1">
    <citation type="journal article" date="2009" name="PLoS Genet.">
        <title>Sequencing, mapping, and analysis of 27,455 maize full-length cDNAs.</title>
        <authorList>
            <person name="Soderlund C."/>
            <person name="Descour A."/>
            <person name="Kudrna D."/>
            <person name="Bomhoff M."/>
            <person name="Boyd L."/>
            <person name="Currie J."/>
            <person name="Angelova A."/>
            <person name="Collura K."/>
            <person name="Wissotski M."/>
            <person name="Ashley E."/>
            <person name="Morrow D."/>
            <person name="Fernandes J."/>
            <person name="Walbot V."/>
            <person name="Yu Y."/>
        </authorList>
    </citation>
    <scope>NUCLEOTIDE SEQUENCE</scope>
    <source>
        <strain evidence="1">B73</strain>
    </source>
</reference>
<sequence>MNGGVVGVFIAPTTKLVVWWRLLSHGAPDSPVRQPRHPAVRVHRWSSDRWGLLAVRWCTGQVL</sequence>
<organism evidence="1">
    <name type="scientific">Zea mays</name>
    <name type="common">Maize</name>
    <dbReference type="NCBI Taxonomy" id="4577"/>
    <lineage>
        <taxon>Eukaryota</taxon>
        <taxon>Viridiplantae</taxon>
        <taxon>Streptophyta</taxon>
        <taxon>Embryophyta</taxon>
        <taxon>Tracheophyta</taxon>
        <taxon>Spermatophyta</taxon>
        <taxon>Magnoliopsida</taxon>
        <taxon>Liliopsida</taxon>
        <taxon>Poales</taxon>
        <taxon>Poaceae</taxon>
        <taxon>PACMAD clade</taxon>
        <taxon>Panicoideae</taxon>
        <taxon>Andropogonodae</taxon>
        <taxon>Andropogoneae</taxon>
        <taxon>Tripsacinae</taxon>
        <taxon>Zea</taxon>
    </lineage>
</organism>
<name>C4IYG3_MAIZE</name>
<proteinExistence type="evidence at transcript level"/>
<evidence type="ECO:0000313" key="1">
    <source>
        <dbReference type="EMBL" id="ACR33963.1"/>
    </source>
</evidence>
<protein>
    <submittedName>
        <fullName evidence="1">Uncharacterized protein</fullName>
    </submittedName>
</protein>